<sequence length="242" mass="26814">MQEVTSHNINILIVVSTFSPRDAIFGHTEFLPWETTSETSFKSKVYPPTLLDNRGVSHLLRPVEKLSSMSYCSCCSLLLAKIAKLEARLQTQLPEKENPSVANDKNASEPPGSVDSSSYSPALSLQPDNFLMVAGKGRRLPARLVSNSIPPTDTFNRFSPLDSDSGPESSLLGIERQTHLSRTDDKMKSLVISDSITRNIRLKNQPAIIHNLRLVLTKSKTGKAREYRDIVIHVGTNGIRMN</sequence>
<reference evidence="2 3" key="1">
    <citation type="submission" date="2024-06" db="EMBL/GenBank/DDBJ databases">
        <authorList>
            <person name="Pan Q."/>
            <person name="Wen M."/>
            <person name="Jouanno E."/>
            <person name="Zahm M."/>
            <person name="Klopp C."/>
            <person name="Cabau C."/>
            <person name="Louis A."/>
            <person name="Berthelot C."/>
            <person name="Parey E."/>
            <person name="Roest Crollius H."/>
            <person name="Montfort J."/>
            <person name="Robinson-Rechavi M."/>
            <person name="Bouchez O."/>
            <person name="Lampietro C."/>
            <person name="Lopez Roques C."/>
            <person name="Donnadieu C."/>
            <person name="Postlethwait J."/>
            <person name="Bobe J."/>
            <person name="Verreycken H."/>
            <person name="Guiguen Y."/>
        </authorList>
    </citation>
    <scope>NUCLEOTIDE SEQUENCE [LARGE SCALE GENOMIC DNA]</scope>
    <source>
        <strain evidence="2">Up_M1</strain>
        <tissue evidence="2">Testis</tissue>
    </source>
</reference>
<accession>A0ABD0XDR4</accession>
<evidence type="ECO:0000256" key="1">
    <source>
        <dbReference type="SAM" id="MobiDB-lite"/>
    </source>
</evidence>
<dbReference type="Proteomes" id="UP001557470">
    <property type="component" value="Unassembled WGS sequence"/>
</dbReference>
<name>A0ABD0XDR4_UMBPY</name>
<protein>
    <submittedName>
        <fullName evidence="2">Uncharacterized protein</fullName>
    </submittedName>
</protein>
<gene>
    <name evidence="2" type="ORF">UPYG_G00081280</name>
</gene>
<evidence type="ECO:0000313" key="2">
    <source>
        <dbReference type="EMBL" id="KAL1007053.1"/>
    </source>
</evidence>
<comment type="caution">
    <text evidence="2">The sequence shown here is derived from an EMBL/GenBank/DDBJ whole genome shotgun (WGS) entry which is preliminary data.</text>
</comment>
<dbReference type="Gene3D" id="3.40.50.12690">
    <property type="match status" value="1"/>
</dbReference>
<keyword evidence="3" id="KW-1185">Reference proteome</keyword>
<dbReference type="EMBL" id="JAGEUA010000002">
    <property type="protein sequence ID" value="KAL1007053.1"/>
    <property type="molecule type" value="Genomic_DNA"/>
</dbReference>
<organism evidence="2 3">
    <name type="scientific">Umbra pygmaea</name>
    <name type="common">Eastern mudminnow</name>
    <dbReference type="NCBI Taxonomy" id="75934"/>
    <lineage>
        <taxon>Eukaryota</taxon>
        <taxon>Metazoa</taxon>
        <taxon>Chordata</taxon>
        <taxon>Craniata</taxon>
        <taxon>Vertebrata</taxon>
        <taxon>Euteleostomi</taxon>
        <taxon>Actinopterygii</taxon>
        <taxon>Neopterygii</taxon>
        <taxon>Teleostei</taxon>
        <taxon>Protacanthopterygii</taxon>
        <taxon>Esociformes</taxon>
        <taxon>Umbridae</taxon>
        <taxon>Umbra</taxon>
    </lineage>
</organism>
<feature type="region of interest" description="Disordered" evidence="1">
    <location>
        <begin position="94"/>
        <end position="120"/>
    </location>
</feature>
<evidence type="ECO:0000313" key="3">
    <source>
        <dbReference type="Proteomes" id="UP001557470"/>
    </source>
</evidence>
<proteinExistence type="predicted"/>
<dbReference type="AlphaFoldDB" id="A0ABD0XDR4"/>